<evidence type="ECO:0000256" key="1">
    <source>
        <dbReference type="PROSITE-ProRule" id="PRU00042"/>
    </source>
</evidence>
<gene>
    <name evidence="4" type="ORF">IPOD504_LOCUS2091</name>
</gene>
<dbReference type="EMBL" id="OW152823">
    <property type="protein sequence ID" value="CAH2039899.1"/>
    <property type="molecule type" value="Genomic_DNA"/>
</dbReference>
<dbReference type="Proteomes" id="UP000837857">
    <property type="component" value="Chromosome 11"/>
</dbReference>
<feature type="domain" description="C2H2-type" evidence="3">
    <location>
        <begin position="88"/>
        <end position="115"/>
    </location>
</feature>
<keyword evidence="1" id="KW-0862">Zinc</keyword>
<evidence type="ECO:0000313" key="5">
    <source>
        <dbReference type="Proteomes" id="UP000837857"/>
    </source>
</evidence>
<accession>A0ABN8HUF1</accession>
<sequence length="147" mass="16021">MTRSKKVSEEGGATTLAILKNVRAEAAEAEAARAADEAKENARASPPAAHAPRAPHAPHAAPPAPRQYAAGRGGAPLPCAQYKTDKGYRCPNCQRCYNARKNLVRHVTLECGREPQYKCPHCTYSKHRRNELKKHIEKKHPAAAAPK</sequence>
<evidence type="ECO:0000256" key="2">
    <source>
        <dbReference type="SAM" id="MobiDB-lite"/>
    </source>
</evidence>
<evidence type="ECO:0000259" key="3">
    <source>
        <dbReference type="PROSITE" id="PS50157"/>
    </source>
</evidence>
<keyword evidence="1" id="KW-0863">Zinc-finger</keyword>
<organism evidence="4 5">
    <name type="scientific">Iphiclides podalirius</name>
    <name type="common">scarce swallowtail</name>
    <dbReference type="NCBI Taxonomy" id="110791"/>
    <lineage>
        <taxon>Eukaryota</taxon>
        <taxon>Metazoa</taxon>
        <taxon>Ecdysozoa</taxon>
        <taxon>Arthropoda</taxon>
        <taxon>Hexapoda</taxon>
        <taxon>Insecta</taxon>
        <taxon>Pterygota</taxon>
        <taxon>Neoptera</taxon>
        <taxon>Endopterygota</taxon>
        <taxon>Lepidoptera</taxon>
        <taxon>Glossata</taxon>
        <taxon>Ditrysia</taxon>
        <taxon>Papilionoidea</taxon>
        <taxon>Papilionidae</taxon>
        <taxon>Papilioninae</taxon>
        <taxon>Iphiclides</taxon>
    </lineage>
</organism>
<dbReference type="InterPro" id="IPR013087">
    <property type="entry name" value="Znf_C2H2_type"/>
</dbReference>
<feature type="region of interest" description="Disordered" evidence="2">
    <location>
        <begin position="30"/>
        <end position="75"/>
    </location>
</feature>
<protein>
    <recommendedName>
        <fullName evidence="3">C2H2-type domain-containing protein</fullName>
    </recommendedName>
</protein>
<dbReference type="PROSITE" id="PS50157">
    <property type="entry name" value="ZINC_FINGER_C2H2_2"/>
    <property type="match status" value="1"/>
</dbReference>
<feature type="non-terminal residue" evidence="4">
    <location>
        <position position="147"/>
    </location>
</feature>
<evidence type="ECO:0000313" key="4">
    <source>
        <dbReference type="EMBL" id="CAH2039899.1"/>
    </source>
</evidence>
<feature type="compositionally biased region" description="Low complexity" evidence="2">
    <location>
        <begin position="43"/>
        <end position="59"/>
    </location>
</feature>
<reference evidence="4" key="1">
    <citation type="submission" date="2022-03" db="EMBL/GenBank/DDBJ databases">
        <authorList>
            <person name="Martin H S."/>
        </authorList>
    </citation>
    <scope>NUCLEOTIDE SEQUENCE</scope>
</reference>
<dbReference type="InterPro" id="IPR036236">
    <property type="entry name" value="Znf_C2H2_sf"/>
</dbReference>
<dbReference type="Gene3D" id="3.30.160.60">
    <property type="entry name" value="Classic Zinc Finger"/>
    <property type="match status" value="1"/>
</dbReference>
<dbReference type="SMART" id="SM00355">
    <property type="entry name" value="ZnF_C2H2"/>
    <property type="match status" value="2"/>
</dbReference>
<proteinExistence type="predicted"/>
<keyword evidence="5" id="KW-1185">Reference proteome</keyword>
<dbReference type="SUPFAM" id="SSF57667">
    <property type="entry name" value="beta-beta-alpha zinc fingers"/>
    <property type="match status" value="1"/>
</dbReference>
<feature type="compositionally biased region" description="Basic and acidic residues" evidence="2">
    <location>
        <begin position="30"/>
        <end position="42"/>
    </location>
</feature>
<name>A0ABN8HUF1_9NEOP</name>
<keyword evidence="1" id="KW-0479">Metal-binding</keyword>